<proteinExistence type="predicted"/>
<dbReference type="Proteomes" id="UP000248987">
    <property type="component" value="Unassembled WGS sequence"/>
</dbReference>
<sequence>MTTDSQPNTINRAIYILTVLLMFSNYSFAQDTLKTTTQPIQLEELEGYTQTFYYSQGHMERAKSIAQFMENAGAYFQKEIGFTPRAKLYILSPQHWKDFAAKPLHEVYGFPHNVDEGQLVIAVEDNDFWRSFLPPVDKLPSHLAAEVTKAYGKPDGSFSMMPFFDLLALHEMGHSYTAQAGLKMHRYWMGELFVNIMLHTYIAEKQPELLPALETFPDMVVGAGTADYNYTSLNDFEKLYPTLGMGPKNYGWYQSKLHSAAKDIYNSGGKNVLKKLWIALEKHQEELTDEEFISILNKEVHPSVANVFLEWNKTD</sequence>
<name>A0A327S156_9FLAO</name>
<protein>
    <submittedName>
        <fullName evidence="2">Uncharacterized protein</fullName>
    </submittedName>
</protein>
<feature type="chain" id="PRO_5016265264" evidence="1">
    <location>
        <begin position="30"/>
        <end position="315"/>
    </location>
</feature>
<feature type="signal peptide" evidence="1">
    <location>
        <begin position="1"/>
        <end position="29"/>
    </location>
</feature>
<evidence type="ECO:0000313" key="3">
    <source>
        <dbReference type="Proteomes" id="UP000248987"/>
    </source>
</evidence>
<reference evidence="2 3" key="1">
    <citation type="submission" date="2018-06" db="EMBL/GenBank/DDBJ databases">
        <title>Genomic Encyclopedia of Archaeal and Bacterial Type Strains, Phase II (KMG-II): from individual species to whole genera.</title>
        <authorList>
            <person name="Goeker M."/>
        </authorList>
    </citation>
    <scope>NUCLEOTIDE SEQUENCE [LARGE SCALE GENOMIC DNA]</scope>
    <source>
        <strain evidence="2 3">DSM 12408</strain>
    </source>
</reference>
<dbReference type="RefSeq" id="WP_146608952.1">
    <property type="nucleotide sequence ID" value="NZ_LZRN01000001.1"/>
</dbReference>
<comment type="caution">
    <text evidence="2">The sequence shown here is derived from an EMBL/GenBank/DDBJ whole genome shotgun (WGS) entry which is preliminary data.</text>
</comment>
<evidence type="ECO:0000256" key="1">
    <source>
        <dbReference type="SAM" id="SignalP"/>
    </source>
</evidence>
<gene>
    <name evidence="2" type="ORF">LX77_02690</name>
</gene>
<evidence type="ECO:0000313" key="2">
    <source>
        <dbReference type="EMBL" id="RAJ22032.1"/>
    </source>
</evidence>
<keyword evidence="1" id="KW-0732">Signal</keyword>
<dbReference type="OrthoDB" id="834090at2"/>
<dbReference type="AlphaFoldDB" id="A0A327S156"/>
<dbReference type="EMBL" id="QLLQ01000011">
    <property type="protein sequence ID" value="RAJ22032.1"/>
    <property type="molecule type" value="Genomic_DNA"/>
</dbReference>
<keyword evidence="3" id="KW-1185">Reference proteome</keyword>
<accession>A0A327S156</accession>
<organism evidence="2 3">
    <name type="scientific">Gelidibacter algens</name>
    <dbReference type="NCBI Taxonomy" id="49280"/>
    <lineage>
        <taxon>Bacteria</taxon>
        <taxon>Pseudomonadati</taxon>
        <taxon>Bacteroidota</taxon>
        <taxon>Flavobacteriia</taxon>
        <taxon>Flavobacteriales</taxon>
        <taxon>Flavobacteriaceae</taxon>
        <taxon>Gelidibacter</taxon>
    </lineage>
</organism>